<dbReference type="eggNOG" id="COG3009">
    <property type="taxonomic scope" value="Bacteria"/>
</dbReference>
<gene>
    <name evidence="3" type="ORF">HMPREF9021_00892</name>
</gene>
<reference evidence="3 4" key="1">
    <citation type="submission" date="2010-03" db="EMBL/GenBank/DDBJ databases">
        <authorList>
            <consortium name="The Broad Institute Genome Sequencing Platform"/>
            <person name="Ward D."/>
            <person name="Earl A."/>
            <person name="Feldgarden M."/>
            <person name="Gevers D."/>
            <person name="Young S."/>
            <person name="Zeng Q."/>
            <person name="Koehrsen M."/>
            <person name="Alvarado L."/>
            <person name="Berlin A.M."/>
            <person name="Borenstein D."/>
            <person name="Chapman S.B."/>
            <person name="Chen Z."/>
            <person name="Engels R."/>
            <person name="Freedman E."/>
            <person name="Gellesch M."/>
            <person name="Goldberg J."/>
            <person name="Griggs A."/>
            <person name="Gujja S."/>
            <person name="Heilman E.R."/>
            <person name="Heiman D.I."/>
            <person name="Hepburn T.A."/>
            <person name="Howarth C."/>
            <person name="Jen D."/>
            <person name="Larson L."/>
            <person name="Mehta T."/>
            <person name="Park D."/>
            <person name="Pearson M."/>
            <person name="Richards J."/>
            <person name="Roberts A."/>
            <person name="Saif S."/>
            <person name="Shea T.D."/>
            <person name="Shenoy N."/>
            <person name="Sisk P."/>
            <person name="Stolte C."/>
            <person name="Sykes S.N."/>
            <person name="Walk T."/>
            <person name="White J."/>
            <person name="Yandava C."/>
            <person name="Izard J."/>
            <person name="Baranova O.V."/>
            <person name="Blanton J.M."/>
            <person name="Tanner A.C."/>
            <person name="Dewhirst F."/>
            <person name="Haas B."/>
            <person name="Nusbaum C."/>
            <person name="Birren B."/>
        </authorList>
    </citation>
    <scope>NUCLEOTIDE SEQUENCE [LARGE SCALE GENOMIC DNA]</scope>
    <source>
        <strain evidence="3 4">ATCC 29453</strain>
    </source>
</reference>
<feature type="chain" id="PRO_5030178889" description="ABC-type transport auxiliary lipoprotein component domain-containing protein" evidence="1">
    <location>
        <begin position="21"/>
        <end position="176"/>
    </location>
</feature>
<dbReference type="Gene3D" id="3.40.50.10610">
    <property type="entry name" value="ABC-type transport auxiliary lipoprotein component"/>
    <property type="match status" value="1"/>
</dbReference>
<feature type="signal peptide" evidence="1">
    <location>
        <begin position="1"/>
        <end position="20"/>
    </location>
</feature>
<comment type="caution">
    <text evidence="3">The sequence shown here is derived from an EMBL/GenBank/DDBJ whole genome shotgun (WGS) entry which is preliminary data.</text>
</comment>
<dbReference type="Pfam" id="PF03886">
    <property type="entry name" value="ABC_trans_aux"/>
    <property type="match status" value="1"/>
</dbReference>
<dbReference type="STRING" id="641147.HMPREF9021_00892"/>
<keyword evidence="1" id="KW-0732">Signal</keyword>
<evidence type="ECO:0000313" key="4">
    <source>
        <dbReference type="Proteomes" id="UP000017813"/>
    </source>
</evidence>
<protein>
    <recommendedName>
        <fullName evidence="2">ABC-type transport auxiliary lipoprotein component domain-containing protein</fullName>
    </recommendedName>
</protein>
<proteinExistence type="predicted"/>
<dbReference type="SUPFAM" id="SSF159594">
    <property type="entry name" value="XCC0632-like"/>
    <property type="match status" value="1"/>
</dbReference>
<evidence type="ECO:0000259" key="2">
    <source>
        <dbReference type="Pfam" id="PF03886"/>
    </source>
</evidence>
<dbReference type="Proteomes" id="UP000017813">
    <property type="component" value="Unassembled WGS sequence"/>
</dbReference>
<dbReference type="InterPro" id="IPR005586">
    <property type="entry name" value="ABC_trans_aux"/>
</dbReference>
<accession>V9H5Z2</accession>
<dbReference type="RefSeq" id="WP_002641874.1">
    <property type="nucleotide sequence ID" value="NZ_CP019448.1"/>
</dbReference>
<dbReference type="PROSITE" id="PS51257">
    <property type="entry name" value="PROKAR_LIPOPROTEIN"/>
    <property type="match status" value="1"/>
</dbReference>
<organism evidence="3 4">
    <name type="scientific">Simonsiella muelleri ATCC 29453</name>
    <dbReference type="NCBI Taxonomy" id="641147"/>
    <lineage>
        <taxon>Bacteria</taxon>
        <taxon>Pseudomonadati</taxon>
        <taxon>Pseudomonadota</taxon>
        <taxon>Betaproteobacteria</taxon>
        <taxon>Neisseriales</taxon>
        <taxon>Neisseriaceae</taxon>
        <taxon>Simonsiella</taxon>
    </lineage>
</organism>
<sequence>MKKYLWLAALGILSACASSADNNTHYHQLPDSAFHAPTQRNNEVAIQIVLAEPLKNENLLYQTDDYHLNFAQKNLWAAPLSDALAANLANKLNAFSGSHTYVPQPLADSNASILKVYFDRFQGTYRGETQISGYAQSANGARRPFVIATPQRGDGYTAMLDSLNAGLSEVAQIIAR</sequence>
<dbReference type="HOGENOM" id="CLU_096001_3_2_4"/>
<evidence type="ECO:0000313" key="3">
    <source>
        <dbReference type="EMBL" id="EFG31064.1"/>
    </source>
</evidence>
<dbReference type="AlphaFoldDB" id="V9H5Z2"/>
<dbReference type="EMBL" id="ADCY02000029">
    <property type="protein sequence ID" value="EFG31064.1"/>
    <property type="molecule type" value="Genomic_DNA"/>
</dbReference>
<keyword evidence="4" id="KW-1185">Reference proteome</keyword>
<dbReference type="OrthoDB" id="8536577at2"/>
<evidence type="ECO:0000256" key="1">
    <source>
        <dbReference type="SAM" id="SignalP"/>
    </source>
</evidence>
<feature type="domain" description="ABC-type transport auxiliary lipoprotein component" evidence="2">
    <location>
        <begin position="44"/>
        <end position="175"/>
    </location>
</feature>
<dbReference type="KEGG" id="smur:BWP33_06070"/>
<reference evidence="3 4" key="2">
    <citation type="submission" date="2011-10" db="EMBL/GenBank/DDBJ databases">
        <title>The Genome Sequence of Simonsiella muelleri ATCC 29453.</title>
        <authorList>
            <consortium name="The Broad Institute Genome Sequencing Platform"/>
            <consortium name="The Broad Institute Genome Sequencing Center for Infectious Disease"/>
            <person name="Earl A."/>
            <person name="Ward D."/>
            <person name="Feldgarden M."/>
            <person name="Gevers D."/>
            <person name="Izard J."/>
            <person name="Baranova O.V."/>
            <person name="Blanton J.M."/>
            <person name="Tanner A.C."/>
            <person name="Dewhirst F."/>
            <person name="Young S.K."/>
            <person name="Zeng Q."/>
            <person name="Gargeya S."/>
            <person name="Fitzgerald M."/>
            <person name="Haas B."/>
            <person name="Abouelleil A."/>
            <person name="Alvarado L."/>
            <person name="Arachchi H.M."/>
            <person name="Berlin A."/>
            <person name="Brown A."/>
            <person name="Chapman S.B."/>
            <person name="Chen Z."/>
            <person name="Dunbar C."/>
            <person name="Freedman E."/>
            <person name="Gearin G."/>
            <person name="Goldberg J."/>
            <person name="Griggs A."/>
            <person name="Gujja S."/>
            <person name="Heiman D."/>
            <person name="Howarth C."/>
            <person name="Larson L."/>
            <person name="Lui A."/>
            <person name="MacDonald P.J.P."/>
            <person name="Montmayeur A."/>
            <person name="Murphy C."/>
            <person name="Neiman D."/>
            <person name="Pearson M."/>
            <person name="Priest M."/>
            <person name="Roberts A."/>
            <person name="Saif S."/>
            <person name="Shea T."/>
            <person name="Shenoy N."/>
            <person name="Sisk P."/>
            <person name="Stolte C."/>
            <person name="Sykes S."/>
            <person name="Wortman J."/>
            <person name="Nusbaum C."/>
            <person name="Birren B."/>
        </authorList>
    </citation>
    <scope>NUCLEOTIDE SEQUENCE [LARGE SCALE GENOMIC DNA]</scope>
    <source>
        <strain evidence="3 4">ATCC 29453</strain>
    </source>
</reference>
<name>V9H5Z2_9NEIS</name>